<proteinExistence type="predicted"/>
<evidence type="ECO:0000313" key="1">
    <source>
        <dbReference type="EMBL" id="UYV74722.1"/>
    </source>
</evidence>
<keyword evidence="2" id="KW-1185">Reference proteome</keyword>
<accession>A0ABY6L2N9</accession>
<organism evidence="1 2">
    <name type="scientific">Cordylochernes scorpioides</name>
    <dbReference type="NCBI Taxonomy" id="51811"/>
    <lineage>
        <taxon>Eukaryota</taxon>
        <taxon>Metazoa</taxon>
        <taxon>Ecdysozoa</taxon>
        <taxon>Arthropoda</taxon>
        <taxon>Chelicerata</taxon>
        <taxon>Arachnida</taxon>
        <taxon>Pseudoscorpiones</taxon>
        <taxon>Cheliferoidea</taxon>
        <taxon>Chernetidae</taxon>
        <taxon>Cordylochernes</taxon>
    </lineage>
</organism>
<dbReference type="EMBL" id="CP092874">
    <property type="protein sequence ID" value="UYV74722.1"/>
    <property type="molecule type" value="Genomic_DNA"/>
</dbReference>
<dbReference type="Proteomes" id="UP001235939">
    <property type="component" value="Chromosome 12"/>
</dbReference>
<name>A0ABY6L2N9_9ARAC</name>
<protein>
    <submittedName>
        <fullName evidence="1">Uncharacterized protein</fullName>
    </submittedName>
</protein>
<sequence length="73" mass="8097">MKINPDMTRSYRNCNNCYNTQLTPDHIYPAILAALYIADINPEEDIHTAPQLAGCTDRSALFHGQDITTTSVG</sequence>
<gene>
    <name evidence="1" type="ORF">LAZ67_12000684</name>
</gene>
<evidence type="ECO:0000313" key="2">
    <source>
        <dbReference type="Proteomes" id="UP001235939"/>
    </source>
</evidence>
<reference evidence="1 2" key="1">
    <citation type="submission" date="2022-01" db="EMBL/GenBank/DDBJ databases">
        <title>A chromosomal length assembly of Cordylochernes scorpioides.</title>
        <authorList>
            <person name="Zeh D."/>
            <person name="Zeh J."/>
        </authorList>
    </citation>
    <scope>NUCLEOTIDE SEQUENCE [LARGE SCALE GENOMIC DNA]</scope>
    <source>
        <strain evidence="1">IN4F17</strain>
        <tissue evidence="1">Whole Body</tissue>
    </source>
</reference>